<dbReference type="Proteomes" id="UP000481861">
    <property type="component" value="Unassembled WGS sequence"/>
</dbReference>
<reference evidence="1 2" key="1">
    <citation type="submission" date="2020-01" db="EMBL/GenBank/DDBJ databases">
        <authorList>
            <consortium name="DOE Joint Genome Institute"/>
            <person name="Haridas S."/>
            <person name="Albert R."/>
            <person name="Binder M."/>
            <person name="Bloem J."/>
            <person name="Labutti K."/>
            <person name="Salamov A."/>
            <person name="Andreopoulos B."/>
            <person name="Baker S.E."/>
            <person name="Barry K."/>
            <person name="Bills G."/>
            <person name="Bluhm B.H."/>
            <person name="Cannon C."/>
            <person name="Castanera R."/>
            <person name="Culley D.E."/>
            <person name="Daum C."/>
            <person name="Ezra D."/>
            <person name="Gonzalez J.B."/>
            <person name="Henrissat B."/>
            <person name="Kuo A."/>
            <person name="Liang C."/>
            <person name="Lipzen A."/>
            <person name="Lutzoni F."/>
            <person name="Magnuson J."/>
            <person name="Mondo S."/>
            <person name="Nolan M."/>
            <person name="Ohm R."/>
            <person name="Pangilinan J."/>
            <person name="Park H.-J.H."/>
            <person name="Ramirez L."/>
            <person name="Alfaro M."/>
            <person name="Sun H."/>
            <person name="Tritt A."/>
            <person name="Yoshinaga Y."/>
            <person name="Zwiers L.-H.L."/>
            <person name="Turgeon B.G."/>
            <person name="Goodwin S.B."/>
            <person name="Spatafora J.W."/>
            <person name="Crous P.W."/>
            <person name="Grigoriev I.V."/>
        </authorList>
    </citation>
    <scope>NUCLEOTIDE SEQUENCE [LARGE SCALE GENOMIC DNA]</scope>
    <source>
        <strain evidence="1 2">CBS 611.86</strain>
    </source>
</reference>
<sequence length="221" mass="24522">MGSLHSNVIMLHVQARNRCAAPFVKGVFVITPHRAQTPCNRRRDNVSVSDCRIIDSYYICSCVFSRSFVPSQTIQPTSVLDLSRQLSTVVRAHRQLLSKLAHCSTSCSLHYVRQQETCRLAVLAQLHCNSRASLSGIRHVHRCLGCHENQPNADALSYCRLSTSPRVAARPAIVTVTIASTVFASICTRNGLHYAANDTVMRLWIAASLVNEVILIWASDH</sequence>
<name>A0A7C8I4H4_9PLEO</name>
<gene>
    <name evidence="1" type="ORF">BDV95DRAFT_65434</name>
</gene>
<accession>A0A7C8I4H4</accession>
<evidence type="ECO:0000313" key="2">
    <source>
        <dbReference type="Proteomes" id="UP000481861"/>
    </source>
</evidence>
<protein>
    <submittedName>
        <fullName evidence="1">Uncharacterized protein</fullName>
    </submittedName>
</protein>
<proteinExistence type="predicted"/>
<evidence type="ECO:0000313" key="1">
    <source>
        <dbReference type="EMBL" id="KAF2870657.1"/>
    </source>
</evidence>
<dbReference type="AlphaFoldDB" id="A0A7C8I4H4"/>
<keyword evidence="2" id="KW-1185">Reference proteome</keyword>
<comment type="caution">
    <text evidence="1">The sequence shown here is derived from an EMBL/GenBank/DDBJ whole genome shotgun (WGS) entry which is preliminary data.</text>
</comment>
<dbReference type="EMBL" id="JAADJZ010000013">
    <property type="protein sequence ID" value="KAF2870657.1"/>
    <property type="molecule type" value="Genomic_DNA"/>
</dbReference>
<organism evidence="1 2">
    <name type="scientific">Massariosphaeria phaeospora</name>
    <dbReference type="NCBI Taxonomy" id="100035"/>
    <lineage>
        <taxon>Eukaryota</taxon>
        <taxon>Fungi</taxon>
        <taxon>Dikarya</taxon>
        <taxon>Ascomycota</taxon>
        <taxon>Pezizomycotina</taxon>
        <taxon>Dothideomycetes</taxon>
        <taxon>Pleosporomycetidae</taxon>
        <taxon>Pleosporales</taxon>
        <taxon>Pleosporales incertae sedis</taxon>
        <taxon>Massariosphaeria</taxon>
    </lineage>
</organism>